<comment type="caution">
    <text evidence="4">The sequence shown here is derived from an EMBL/GenBank/DDBJ whole genome shotgun (WGS) entry which is preliminary data.</text>
</comment>
<organism evidence="4 6">
    <name type="scientific">Vanilla planifolia</name>
    <name type="common">Vanilla</name>
    <dbReference type="NCBI Taxonomy" id="51239"/>
    <lineage>
        <taxon>Eukaryota</taxon>
        <taxon>Viridiplantae</taxon>
        <taxon>Streptophyta</taxon>
        <taxon>Embryophyta</taxon>
        <taxon>Tracheophyta</taxon>
        <taxon>Spermatophyta</taxon>
        <taxon>Magnoliopsida</taxon>
        <taxon>Liliopsida</taxon>
        <taxon>Asparagales</taxon>
        <taxon>Orchidaceae</taxon>
        <taxon>Vanilloideae</taxon>
        <taxon>Vanilleae</taxon>
        <taxon>Vanilla</taxon>
    </lineage>
</organism>
<evidence type="ECO:0000313" key="4">
    <source>
        <dbReference type="EMBL" id="KAG0458968.1"/>
    </source>
</evidence>
<dbReference type="EMBL" id="JADCNL010000012">
    <property type="protein sequence ID" value="KAG0457258.1"/>
    <property type="molecule type" value="Genomic_DNA"/>
</dbReference>
<evidence type="ECO:0000256" key="2">
    <source>
        <dbReference type="PROSITE-ProRule" id="PRU00708"/>
    </source>
</evidence>
<dbReference type="FunFam" id="1.25.40.10:FF:000158">
    <property type="entry name" value="pentatricopeptide repeat-containing protein At2g33680"/>
    <property type="match status" value="1"/>
</dbReference>
<dbReference type="NCBIfam" id="TIGR00756">
    <property type="entry name" value="PPR"/>
    <property type="match status" value="1"/>
</dbReference>
<evidence type="ECO:0000256" key="1">
    <source>
        <dbReference type="ARBA" id="ARBA00022737"/>
    </source>
</evidence>
<dbReference type="InterPro" id="IPR046960">
    <property type="entry name" value="PPR_At4g14850-like_plant"/>
</dbReference>
<dbReference type="GO" id="GO:0099402">
    <property type="term" value="P:plant organ development"/>
    <property type="evidence" value="ECO:0007669"/>
    <property type="project" value="UniProtKB-ARBA"/>
</dbReference>
<accession>A0A835PU41</accession>
<evidence type="ECO:0000313" key="6">
    <source>
        <dbReference type="Proteomes" id="UP000639772"/>
    </source>
</evidence>
<dbReference type="Pfam" id="PF01535">
    <property type="entry name" value="PPR"/>
    <property type="match status" value="3"/>
</dbReference>
<dbReference type="GO" id="GO:0009451">
    <property type="term" value="P:RNA modification"/>
    <property type="evidence" value="ECO:0007669"/>
    <property type="project" value="InterPro"/>
</dbReference>
<sequence length="241" mass="26686">MGLFDKMPEKNIAFWSAMISGYAQNGQIADAMELFLGLKVSGQEIGNKCLLVSTSTACAALGAFAEGRWIHSYVDSNGIEYGLELGPAFLNFYAKCGLVKYARKVFDNMPAKDVTCWSAMISSFALNRLSLCTADFLSDVRKQGYAECNYFIGILMAYNHGGLVDARRAYFKDMITVYGISPLMKQYGCMVDLLSRTGHTKEAEEMIVSMPMEPDGALWGALLNGCFMHQEIDFCKTHNRA</sequence>
<dbReference type="Proteomes" id="UP000639772">
    <property type="component" value="Chromosome 12"/>
</dbReference>
<dbReference type="InterPro" id="IPR002885">
    <property type="entry name" value="PPR_rpt"/>
</dbReference>
<protein>
    <recommendedName>
        <fullName evidence="7">Pentatricopeptide repeat-containing protein</fullName>
    </recommendedName>
</protein>
<evidence type="ECO:0000313" key="3">
    <source>
        <dbReference type="EMBL" id="KAG0457258.1"/>
    </source>
</evidence>
<dbReference type="Gene3D" id="1.25.40.10">
    <property type="entry name" value="Tetratricopeptide repeat domain"/>
    <property type="match status" value="2"/>
</dbReference>
<dbReference type="GO" id="GO:0003723">
    <property type="term" value="F:RNA binding"/>
    <property type="evidence" value="ECO:0007669"/>
    <property type="project" value="InterPro"/>
</dbReference>
<dbReference type="OrthoDB" id="185373at2759"/>
<reference evidence="5 6" key="1">
    <citation type="journal article" date="2020" name="Nat. Food">
        <title>A phased Vanilla planifolia genome enables genetic improvement of flavour and production.</title>
        <authorList>
            <person name="Hasing T."/>
            <person name="Tang H."/>
            <person name="Brym M."/>
            <person name="Khazi F."/>
            <person name="Huang T."/>
            <person name="Chambers A.H."/>
        </authorList>
    </citation>
    <scope>NUCLEOTIDE SEQUENCE [LARGE SCALE GENOMIC DNA]</scope>
    <source>
        <tissue evidence="4">Leaf</tissue>
    </source>
</reference>
<dbReference type="PANTHER" id="PTHR47926:SF350">
    <property type="entry name" value="(WILD MALAYSIAN BANANA) HYPOTHETICAL PROTEIN"/>
    <property type="match status" value="1"/>
</dbReference>
<gene>
    <name evidence="4" type="ORF">HPP92_022096</name>
    <name evidence="3" type="ORF">HPP92_022415</name>
</gene>
<feature type="repeat" description="PPR" evidence="2">
    <location>
        <begin position="11"/>
        <end position="45"/>
    </location>
</feature>
<dbReference type="InterPro" id="IPR011990">
    <property type="entry name" value="TPR-like_helical_dom_sf"/>
</dbReference>
<dbReference type="PROSITE" id="PS51375">
    <property type="entry name" value="PPR"/>
    <property type="match status" value="1"/>
</dbReference>
<dbReference type="AlphaFoldDB" id="A0A835PU41"/>
<dbReference type="EMBL" id="JADCNM010000012">
    <property type="protein sequence ID" value="KAG0458968.1"/>
    <property type="molecule type" value="Genomic_DNA"/>
</dbReference>
<dbReference type="PANTHER" id="PTHR47926">
    <property type="entry name" value="PENTATRICOPEPTIDE REPEAT-CONTAINING PROTEIN"/>
    <property type="match status" value="1"/>
</dbReference>
<proteinExistence type="predicted"/>
<keyword evidence="5" id="KW-1185">Reference proteome</keyword>
<evidence type="ECO:0008006" key="7">
    <source>
        <dbReference type="Google" id="ProtNLM"/>
    </source>
</evidence>
<keyword evidence="1" id="KW-0677">Repeat</keyword>
<evidence type="ECO:0000313" key="5">
    <source>
        <dbReference type="Proteomes" id="UP000636800"/>
    </source>
</evidence>
<dbReference type="Proteomes" id="UP000636800">
    <property type="component" value="Chromosome 12"/>
</dbReference>
<name>A0A835PU41_VANPL</name>